<organism evidence="1">
    <name type="scientific">marine sediment metagenome</name>
    <dbReference type="NCBI Taxonomy" id="412755"/>
    <lineage>
        <taxon>unclassified sequences</taxon>
        <taxon>metagenomes</taxon>
        <taxon>ecological metagenomes</taxon>
    </lineage>
</organism>
<protein>
    <submittedName>
        <fullName evidence="1">Uncharacterized protein</fullName>
    </submittedName>
</protein>
<sequence length="138" mass="14895">MATDVNIIVNKVDGSVDYNTTPANYVTLDLVNDYLIWTEGNDINGNPILVDGEDEPTVSELNLASTIIDADDPVTVAKCFVFDKDDGAGKIQLIDGMGDNERYVFGFSFDGATASEPQLEAWDTTDHDSTDFHVLGAG</sequence>
<evidence type="ECO:0000313" key="1">
    <source>
        <dbReference type="EMBL" id="KKL77949.1"/>
    </source>
</evidence>
<dbReference type="AlphaFoldDB" id="A0A0F9EV64"/>
<reference evidence="1" key="1">
    <citation type="journal article" date="2015" name="Nature">
        <title>Complex archaea that bridge the gap between prokaryotes and eukaryotes.</title>
        <authorList>
            <person name="Spang A."/>
            <person name="Saw J.H."/>
            <person name="Jorgensen S.L."/>
            <person name="Zaremba-Niedzwiedzka K."/>
            <person name="Martijn J."/>
            <person name="Lind A.E."/>
            <person name="van Eijk R."/>
            <person name="Schleper C."/>
            <person name="Guy L."/>
            <person name="Ettema T.J."/>
        </authorList>
    </citation>
    <scope>NUCLEOTIDE SEQUENCE</scope>
</reference>
<proteinExistence type="predicted"/>
<gene>
    <name evidence="1" type="ORF">LCGC14_2029820</name>
</gene>
<accession>A0A0F9EV64</accession>
<name>A0A0F9EV64_9ZZZZ</name>
<dbReference type="EMBL" id="LAZR01023603">
    <property type="protein sequence ID" value="KKL77949.1"/>
    <property type="molecule type" value="Genomic_DNA"/>
</dbReference>
<comment type="caution">
    <text evidence="1">The sequence shown here is derived from an EMBL/GenBank/DDBJ whole genome shotgun (WGS) entry which is preliminary data.</text>
</comment>
<feature type="non-terminal residue" evidence="1">
    <location>
        <position position="138"/>
    </location>
</feature>